<organism evidence="2 3">
    <name type="scientific">Herbihabitans rhizosphaerae</name>
    <dbReference type="NCBI Taxonomy" id="1872711"/>
    <lineage>
        <taxon>Bacteria</taxon>
        <taxon>Bacillati</taxon>
        <taxon>Actinomycetota</taxon>
        <taxon>Actinomycetes</taxon>
        <taxon>Pseudonocardiales</taxon>
        <taxon>Pseudonocardiaceae</taxon>
        <taxon>Herbihabitans</taxon>
    </lineage>
</organism>
<dbReference type="Proteomes" id="UP000294257">
    <property type="component" value="Unassembled WGS sequence"/>
</dbReference>
<dbReference type="RefSeq" id="WP_130344712.1">
    <property type="nucleotide sequence ID" value="NZ_SGWQ01000004.1"/>
</dbReference>
<gene>
    <name evidence="2" type="ORF">EV193_104358</name>
</gene>
<name>A0A4Q7KUI2_9PSEU</name>
<dbReference type="OrthoDB" id="3194844at2"/>
<dbReference type="Pfam" id="PF25310">
    <property type="entry name" value="VG15"/>
    <property type="match status" value="1"/>
</dbReference>
<evidence type="ECO:0000313" key="2">
    <source>
        <dbReference type="EMBL" id="RZS39142.1"/>
    </source>
</evidence>
<proteinExistence type="predicted"/>
<evidence type="ECO:0000313" key="3">
    <source>
        <dbReference type="Proteomes" id="UP000294257"/>
    </source>
</evidence>
<comment type="caution">
    <text evidence="2">The sequence shown here is derived from an EMBL/GenBank/DDBJ whole genome shotgun (WGS) entry which is preliminary data.</text>
</comment>
<sequence length="248" mass="27283">MNPGALRRALDVITRSAVAATVALLRRVARRRLSARQYDALVDSLLPAVVRARQQAAQLARQMYGRERRRHGVAGSAPNVAPPHYERAALDDALRRTVRPALVSAEPVLEEQLRAAGSAVARHVEMASRQQTVSLVRADKLALGWVRLLTGREDCAFCVLLASRKDLYGSAASAQFDADGEKYHDGCDCIVFPVFSEESRPGKTQQKYLYNVYRKAAEAHPDTHPLNALRRVLNSDNPPDLRPGTVAA</sequence>
<dbReference type="InterPro" id="IPR057369">
    <property type="entry name" value="VG15"/>
</dbReference>
<keyword evidence="3" id="KW-1185">Reference proteome</keyword>
<accession>A0A4Q7KUI2</accession>
<dbReference type="AlphaFoldDB" id="A0A4Q7KUI2"/>
<dbReference type="EMBL" id="SGWQ01000004">
    <property type="protein sequence ID" value="RZS39142.1"/>
    <property type="molecule type" value="Genomic_DNA"/>
</dbReference>
<evidence type="ECO:0008006" key="4">
    <source>
        <dbReference type="Google" id="ProtNLM"/>
    </source>
</evidence>
<protein>
    <recommendedName>
        <fullName evidence="4">MuF-like minor capsid protein</fullName>
    </recommendedName>
</protein>
<reference evidence="2 3" key="1">
    <citation type="submission" date="2019-02" db="EMBL/GenBank/DDBJ databases">
        <title>Genomic Encyclopedia of Type Strains, Phase IV (KMG-IV): sequencing the most valuable type-strain genomes for metagenomic binning, comparative biology and taxonomic classification.</title>
        <authorList>
            <person name="Goeker M."/>
        </authorList>
    </citation>
    <scope>NUCLEOTIDE SEQUENCE [LARGE SCALE GENOMIC DNA]</scope>
    <source>
        <strain evidence="2 3">DSM 101727</strain>
    </source>
</reference>
<feature type="region of interest" description="Disordered" evidence="1">
    <location>
        <begin position="229"/>
        <end position="248"/>
    </location>
</feature>
<evidence type="ECO:0000256" key="1">
    <source>
        <dbReference type="SAM" id="MobiDB-lite"/>
    </source>
</evidence>